<dbReference type="PANTHER" id="PTHR43280">
    <property type="entry name" value="ARAC-FAMILY TRANSCRIPTIONAL REGULATOR"/>
    <property type="match status" value="1"/>
</dbReference>
<dbReference type="OrthoDB" id="636258at2"/>
<dbReference type="Pfam" id="PF12833">
    <property type="entry name" value="HTH_18"/>
    <property type="match status" value="1"/>
</dbReference>
<keyword evidence="1" id="KW-0805">Transcription regulation</keyword>
<evidence type="ECO:0000259" key="5">
    <source>
        <dbReference type="PROSITE" id="PS01124"/>
    </source>
</evidence>
<gene>
    <name evidence="6" type="ORF">SAMN02927921_00557</name>
</gene>
<dbReference type="Gene3D" id="1.10.10.60">
    <property type="entry name" value="Homeodomain-like"/>
    <property type="match status" value="2"/>
</dbReference>
<keyword evidence="7" id="KW-1185">Reference proteome</keyword>
<protein>
    <submittedName>
        <fullName evidence="6">AraC-type DNA-binding protein</fullName>
    </submittedName>
</protein>
<evidence type="ECO:0000256" key="1">
    <source>
        <dbReference type="ARBA" id="ARBA00023015"/>
    </source>
</evidence>
<dbReference type="SMART" id="SM00342">
    <property type="entry name" value="HTH_ARAC"/>
    <property type="match status" value="1"/>
</dbReference>
<dbReference type="AlphaFoldDB" id="A0A1K1MC92"/>
<evidence type="ECO:0000313" key="6">
    <source>
        <dbReference type="EMBL" id="SFW20755.1"/>
    </source>
</evidence>
<dbReference type="PANTHER" id="PTHR43280:SF2">
    <property type="entry name" value="HTH-TYPE TRANSCRIPTIONAL REGULATOR EXSA"/>
    <property type="match status" value="1"/>
</dbReference>
<dbReference type="STRING" id="1150368.SAMN02927921_00557"/>
<feature type="region of interest" description="Disordered" evidence="4">
    <location>
        <begin position="178"/>
        <end position="207"/>
    </location>
</feature>
<name>A0A1K1MC92_9FLAO</name>
<dbReference type="PROSITE" id="PS01124">
    <property type="entry name" value="HTH_ARAC_FAMILY_2"/>
    <property type="match status" value="1"/>
</dbReference>
<proteinExistence type="predicted"/>
<dbReference type="EMBL" id="FPJE01000002">
    <property type="protein sequence ID" value="SFW20755.1"/>
    <property type="molecule type" value="Genomic_DNA"/>
</dbReference>
<accession>A0A1K1MC92</accession>
<dbReference type="Proteomes" id="UP000182248">
    <property type="component" value="Unassembled WGS sequence"/>
</dbReference>
<evidence type="ECO:0000256" key="2">
    <source>
        <dbReference type="ARBA" id="ARBA00023125"/>
    </source>
</evidence>
<dbReference type="GO" id="GO:0043565">
    <property type="term" value="F:sequence-specific DNA binding"/>
    <property type="evidence" value="ECO:0007669"/>
    <property type="project" value="InterPro"/>
</dbReference>
<dbReference type="InterPro" id="IPR018060">
    <property type="entry name" value="HTH_AraC"/>
</dbReference>
<organism evidence="6 7">
    <name type="scientific">Sinomicrobium oceani</name>
    <dbReference type="NCBI Taxonomy" id="1150368"/>
    <lineage>
        <taxon>Bacteria</taxon>
        <taxon>Pseudomonadati</taxon>
        <taxon>Bacteroidota</taxon>
        <taxon>Flavobacteriia</taxon>
        <taxon>Flavobacteriales</taxon>
        <taxon>Flavobacteriaceae</taxon>
        <taxon>Sinomicrobium</taxon>
    </lineage>
</organism>
<dbReference type="SUPFAM" id="SSF46689">
    <property type="entry name" value="Homeodomain-like"/>
    <property type="match status" value="1"/>
</dbReference>
<evidence type="ECO:0000256" key="4">
    <source>
        <dbReference type="SAM" id="MobiDB-lite"/>
    </source>
</evidence>
<feature type="domain" description="HTH araC/xylS-type" evidence="5">
    <location>
        <begin position="212"/>
        <end position="311"/>
    </location>
</feature>
<feature type="compositionally biased region" description="Low complexity" evidence="4">
    <location>
        <begin position="194"/>
        <end position="207"/>
    </location>
</feature>
<evidence type="ECO:0000256" key="3">
    <source>
        <dbReference type="ARBA" id="ARBA00023163"/>
    </source>
</evidence>
<sequence length="312" mass="35275">MKAEHLQWLGHVLNEMTLGNMSYRLHYAARQPNGEQPDGFNTMAMYINTLSDTAENPLARHPLSLLHAPYSRMEFILDPKIRIAHVNEDTLCILQRQSDEILGLSLEELLTDSSREQWQNLRPGMNRYPDVDFAFKLLFAVDPQLYCPAFCRFTADGSGYTSVSALKIYKSGKTIADHTVTSTSQPPKPPAAGNPPAVSTPAAAPPQAGHVRSLADYIIQHIGDNLPTIQQMARLLGVNQQRLKTDFKAYFDKTINEYVNELRMEKARELLQNTDLTNIAIAEQLGFESKSGFYRAFRKHFGCTPKEYREQQ</sequence>
<evidence type="ECO:0000313" key="7">
    <source>
        <dbReference type="Proteomes" id="UP000182248"/>
    </source>
</evidence>
<dbReference type="InterPro" id="IPR009057">
    <property type="entry name" value="Homeodomain-like_sf"/>
</dbReference>
<dbReference type="GO" id="GO:0003700">
    <property type="term" value="F:DNA-binding transcription factor activity"/>
    <property type="evidence" value="ECO:0007669"/>
    <property type="project" value="InterPro"/>
</dbReference>
<keyword evidence="2 6" id="KW-0238">DNA-binding</keyword>
<dbReference type="PRINTS" id="PR00032">
    <property type="entry name" value="HTHARAC"/>
</dbReference>
<dbReference type="InterPro" id="IPR020449">
    <property type="entry name" value="Tscrpt_reg_AraC-type_HTH"/>
</dbReference>
<keyword evidence="3" id="KW-0804">Transcription</keyword>
<reference evidence="6 7" key="1">
    <citation type="submission" date="2016-11" db="EMBL/GenBank/DDBJ databases">
        <authorList>
            <person name="Jaros S."/>
            <person name="Januszkiewicz K."/>
            <person name="Wedrychowicz H."/>
        </authorList>
    </citation>
    <scope>NUCLEOTIDE SEQUENCE [LARGE SCALE GENOMIC DNA]</scope>
    <source>
        <strain evidence="6 7">CGMCC 1.12145</strain>
    </source>
</reference>
<dbReference type="RefSeq" id="WP_072315840.1">
    <property type="nucleotide sequence ID" value="NZ_FPJE01000002.1"/>
</dbReference>